<dbReference type="InterPro" id="IPR012816">
    <property type="entry name" value="NADAR"/>
</dbReference>
<feature type="region of interest" description="Disordered" evidence="2">
    <location>
        <begin position="1"/>
        <end position="39"/>
    </location>
</feature>
<protein>
    <submittedName>
        <fullName evidence="4">NADAR domain protein</fullName>
    </submittedName>
</protein>
<accession>A0A481Z4R8</accession>
<evidence type="ECO:0000256" key="2">
    <source>
        <dbReference type="SAM" id="MobiDB-lite"/>
    </source>
</evidence>
<dbReference type="PANTHER" id="PTHR36549:SF3">
    <property type="entry name" value="LYSINE-RICH ARABINOGALACTAN PROTEIN 19"/>
    <property type="match status" value="1"/>
</dbReference>
<evidence type="ECO:0000256" key="1">
    <source>
        <dbReference type="SAM" id="Coils"/>
    </source>
</evidence>
<keyword evidence="1" id="KW-0175">Coiled coil</keyword>
<dbReference type="GO" id="GO:0005886">
    <property type="term" value="C:plasma membrane"/>
    <property type="evidence" value="ECO:0007669"/>
    <property type="project" value="InterPro"/>
</dbReference>
<sequence>MTTFEENFFVEDDDSEPELSNEEEEISYESTTEEEAEETEEEFWTGVLAGAIEDQPDFPVKPVITGEELDEEAEIERQLAEAEIEAGEEFEEELEEFEEEESFEEAPQFVIEPVAGVTGAEILFHGVKGDYGEFSNFWDNKNQRRKYRVDLKLVIDGQNWGSTEEYFQSQKFVTQGRLGQGYIQYIRAASTQPKKKALGGFKRMSAKTTLDPNVHKGVFINKTIEDFENAGLKLRPDWDAVKVSVMEKAVTAKFTQNETLRNLLVATDNRRLAENSPRDAFWGLGKDGRGQNQLGRILMALRSELAPTVAPTPAAIPSPTALAAGAPAPVVTPAPGITPVVTPAPGITPVVTPVVTPVLAITPAPAPTALAITPAPAPTPTPTPTPIPAVAPAPAPTPVLLPIIVPMLVTLRVLKEGQESDEDYRIRKLFSEKAYSLLQNNGLDTGGAILVGRCFLNMIKSPGLAYDKSIVDIIQYVKSNG</sequence>
<proteinExistence type="predicted"/>
<name>A0A481Z4R8_9VIRU</name>
<dbReference type="EMBL" id="MK500482">
    <property type="protein sequence ID" value="QBK90412.1"/>
    <property type="molecule type" value="Genomic_DNA"/>
</dbReference>
<dbReference type="CDD" id="cd15457">
    <property type="entry name" value="NADAR"/>
    <property type="match status" value="1"/>
</dbReference>
<feature type="domain" description="NADAR" evidence="3">
    <location>
        <begin position="124"/>
        <end position="305"/>
    </location>
</feature>
<dbReference type="InterPro" id="IPR037238">
    <property type="entry name" value="YbiA-like_sf"/>
</dbReference>
<dbReference type="PANTHER" id="PTHR36549">
    <property type="entry name" value="LYSINE-RICH ARABINOGALACTAN PROTEIN 19"/>
    <property type="match status" value="1"/>
</dbReference>
<evidence type="ECO:0000259" key="3">
    <source>
        <dbReference type="Pfam" id="PF08719"/>
    </source>
</evidence>
<reference evidence="4" key="1">
    <citation type="journal article" date="2019" name="MBio">
        <title>Virus Genomes from Deep Sea Sediments Expand the Ocean Megavirome and Support Independent Origins of Viral Gigantism.</title>
        <authorList>
            <person name="Backstrom D."/>
            <person name="Yutin N."/>
            <person name="Jorgensen S.L."/>
            <person name="Dharamshi J."/>
            <person name="Homa F."/>
            <person name="Zaremba-Niedwiedzka K."/>
            <person name="Spang A."/>
            <person name="Wolf Y.I."/>
            <person name="Koonin E.V."/>
            <person name="Ettema T.J."/>
        </authorList>
    </citation>
    <scope>NUCLEOTIDE SEQUENCE</scope>
</reference>
<organism evidence="4">
    <name type="scientific">Pithovirus LCPAC103</name>
    <dbReference type="NCBI Taxonomy" id="2506588"/>
    <lineage>
        <taxon>Viruses</taxon>
        <taxon>Pithoviruses</taxon>
    </lineage>
</organism>
<dbReference type="InterPro" id="IPR038793">
    <property type="entry name" value="AGP19"/>
</dbReference>
<evidence type="ECO:0000313" key="4">
    <source>
        <dbReference type="EMBL" id="QBK90412.1"/>
    </source>
</evidence>
<gene>
    <name evidence="4" type="ORF">LCPAC103_00930</name>
</gene>
<dbReference type="SUPFAM" id="SSF143990">
    <property type="entry name" value="YbiA-like"/>
    <property type="match status" value="1"/>
</dbReference>
<dbReference type="Gene3D" id="1.10.357.40">
    <property type="entry name" value="YbiA-like"/>
    <property type="match status" value="1"/>
</dbReference>
<feature type="compositionally biased region" description="Acidic residues" evidence="2">
    <location>
        <begin position="8"/>
        <end position="39"/>
    </location>
</feature>
<feature type="coiled-coil region" evidence="1">
    <location>
        <begin position="72"/>
        <end position="100"/>
    </location>
</feature>
<dbReference type="Pfam" id="PF08719">
    <property type="entry name" value="NADAR"/>
    <property type="match status" value="1"/>
</dbReference>
<dbReference type="NCBIfam" id="TIGR02464">
    <property type="entry name" value="ribofla_fusion"/>
    <property type="match status" value="1"/>
</dbReference>